<proteinExistence type="predicted"/>
<evidence type="ECO:0000256" key="1">
    <source>
        <dbReference type="SAM" id="MobiDB-lite"/>
    </source>
</evidence>
<dbReference type="Proteomes" id="UP001178507">
    <property type="component" value="Unassembled WGS sequence"/>
</dbReference>
<name>A0AA36HWQ6_9DINO</name>
<protein>
    <submittedName>
        <fullName evidence="2">Uncharacterized protein</fullName>
    </submittedName>
</protein>
<dbReference type="EMBL" id="CAUJNA010000413">
    <property type="protein sequence ID" value="CAJ1376722.1"/>
    <property type="molecule type" value="Genomic_DNA"/>
</dbReference>
<feature type="compositionally biased region" description="Low complexity" evidence="1">
    <location>
        <begin position="348"/>
        <end position="369"/>
    </location>
</feature>
<accession>A0AA36HWQ6</accession>
<dbReference type="AlphaFoldDB" id="A0AA36HWQ6"/>
<keyword evidence="3" id="KW-1185">Reference proteome</keyword>
<evidence type="ECO:0000313" key="2">
    <source>
        <dbReference type="EMBL" id="CAJ1376722.1"/>
    </source>
</evidence>
<gene>
    <name evidence="2" type="ORF">EVOR1521_LOCUS5708</name>
</gene>
<feature type="region of interest" description="Disordered" evidence="1">
    <location>
        <begin position="277"/>
        <end position="377"/>
    </location>
</feature>
<evidence type="ECO:0000313" key="3">
    <source>
        <dbReference type="Proteomes" id="UP001178507"/>
    </source>
</evidence>
<reference evidence="2" key="1">
    <citation type="submission" date="2023-08" db="EMBL/GenBank/DDBJ databases">
        <authorList>
            <person name="Chen Y."/>
            <person name="Shah S."/>
            <person name="Dougan E. K."/>
            <person name="Thang M."/>
            <person name="Chan C."/>
        </authorList>
    </citation>
    <scope>NUCLEOTIDE SEQUENCE</scope>
</reference>
<comment type="caution">
    <text evidence="2">The sequence shown here is derived from an EMBL/GenBank/DDBJ whole genome shotgun (WGS) entry which is preliminary data.</text>
</comment>
<sequence length="377" mass="38381">MGAGAAVAGAKAGTACAVLGSGAVKGCCGAAGGDTQLIAEGLRDVQVGAGEILHGGVALTATSAAVVLAAAAGSLARAAEGGFEGAYEGLRGALAAPASAAEAMQVSGPLGAVAGAFTAANGAEGYWQRRSARIAQEALADQAAVLQQVAELRIQPVGPLAPGPSLPLWRLAELAAAVYDGRRVPGFRCDLSGVRDPDEKVEAQMSVFVRRNPADADLDAVGVERRDLAVIAIRGTLDVHDARRDLRSIVMGGYPGAFVLTAAEIVRSRRCRLLRTGSRGAQRAERRPKFCGGQPRGGHHRQPQPPLSRDNSCVHNGWRSATLPLDGSPDGQDGPVYAKTPGLDQSQLPGALPGGAALADPADLCGPALEEGLEHSR</sequence>
<organism evidence="2 3">
    <name type="scientific">Effrenium voratum</name>
    <dbReference type="NCBI Taxonomy" id="2562239"/>
    <lineage>
        <taxon>Eukaryota</taxon>
        <taxon>Sar</taxon>
        <taxon>Alveolata</taxon>
        <taxon>Dinophyceae</taxon>
        <taxon>Suessiales</taxon>
        <taxon>Symbiodiniaceae</taxon>
        <taxon>Effrenium</taxon>
    </lineage>
</organism>